<dbReference type="Proteomes" id="UP000297527">
    <property type="component" value="Unassembled WGS sequence"/>
</dbReference>
<dbReference type="InterPro" id="IPR027443">
    <property type="entry name" value="IPNS-like_sf"/>
</dbReference>
<dbReference type="InterPro" id="IPR005123">
    <property type="entry name" value="Oxoglu/Fe-dep_dioxygenase_dom"/>
</dbReference>
<dbReference type="Gene3D" id="2.60.120.330">
    <property type="entry name" value="B-lactam Antibiotic, Isopenicillin N Synthase, Chain"/>
    <property type="match status" value="1"/>
</dbReference>
<comment type="caution">
    <text evidence="4">The sequence shown here is derived from an EMBL/GenBank/DDBJ whole genome shotgun (WGS) entry which is preliminary data.</text>
</comment>
<evidence type="ECO:0000259" key="3">
    <source>
        <dbReference type="PROSITE" id="PS51471"/>
    </source>
</evidence>
<dbReference type="PANTHER" id="PTHR47990">
    <property type="entry name" value="2-OXOGLUTARATE (2OG) AND FE(II)-DEPENDENT OXYGENASE SUPERFAMILY PROTEIN-RELATED"/>
    <property type="match status" value="1"/>
</dbReference>
<dbReference type="AlphaFoldDB" id="A0A4Z1H766"/>
<keyword evidence="2" id="KW-0408">Iron</keyword>
<dbReference type="InterPro" id="IPR050231">
    <property type="entry name" value="Iron_ascorbate_oxido_reductase"/>
</dbReference>
<dbReference type="GO" id="GO:0016491">
    <property type="term" value="F:oxidoreductase activity"/>
    <property type="evidence" value="ECO:0007669"/>
    <property type="project" value="UniProtKB-KW"/>
</dbReference>
<dbReference type="Pfam" id="PF03171">
    <property type="entry name" value="2OG-FeII_Oxy"/>
    <property type="match status" value="1"/>
</dbReference>
<accession>A0A4Z1H766</accession>
<dbReference type="PROSITE" id="PS51471">
    <property type="entry name" value="FE2OG_OXY"/>
    <property type="match status" value="1"/>
</dbReference>
<dbReference type="EMBL" id="PQXN01000446">
    <property type="protein sequence ID" value="TGO44896.1"/>
    <property type="molecule type" value="Genomic_DNA"/>
</dbReference>
<feature type="domain" description="Fe2OG dioxygenase" evidence="3">
    <location>
        <begin position="176"/>
        <end position="282"/>
    </location>
</feature>
<keyword evidence="2" id="KW-0560">Oxidoreductase</keyword>
<dbReference type="GO" id="GO:0046872">
    <property type="term" value="F:metal ion binding"/>
    <property type="evidence" value="ECO:0007669"/>
    <property type="project" value="UniProtKB-KW"/>
</dbReference>
<keyword evidence="5" id="KW-1185">Reference proteome</keyword>
<sequence>MPTSKYFNQYPEFPADLNVASIPSISFNRLKNNVNEESEKLFQACQEYGFFLLELRNGDQGETLLGDAEKMFDITTSTLTIDHEVLKEYKAPGVLKTDDRKLDNIAMYSLGQDDILGTSSPCANPLPIETHREECKLSFYHAHGVLNVILAHLEKYLGLAPGTLVSLNSLDKESDTSLRMLLSRPQSSTQDHQITLGGHTDIGTITMLFNIAGGLQILPSAENRNENWQYIRPVPGCALTNIGDTMVEWTGGILRSLLHRAVTAPGEQAGVTRQSLAYLVRSEKNASMKRLESKEVIPRLEEGEQEEERSVSEWSAWRAMQIIKGELKPGTRGGRMVGKLNGGVKV</sequence>
<name>A0A4Z1H766_9HELO</name>
<keyword evidence="2" id="KW-0479">Metal-binding</keyword>
<gene>
    <name evidence="4" type="ORF">BCON_0448g00050</name>
</gene>
<dbReference type="InterPro" id="IPR044861">
    <property type="entry name" value="IPNS-like_FE2OG_OXY"/>
</dbReference>
<dbReference type="SUPFAM" id="SSF51197">
    <property type="entry name" value="Clavaminate synthase-like"/>
    <property type="match status" value="1"/>
</dbReference>
<protein>
    <recommendedName>
        <fullName evidence="3">Fe2OG dioxygenase domain-containing protein</fullName>
    </recommendedName>
</protein>
<dbReference type="OrthoDB" id="288590at2759"/>
<proteinExistence type="inferred from homology"/>
<comment type="similarity">
    <text evidence="1 2">Belongs to the iron/ascorbate-dependent oxidoreductase family.</text>
</comment>
<reference evidence="4 5" key="1">
    <citation type="submission" date="2017-12" db="EMBL/GenBank/DDBJ databases">
        <title>Comparative genomics of Botrytis spp.</title>
        <authorList>
            <person name="Valero-Jimenez C.A."/>
            <person name="Tapia P."/>
            <person name="Veloso J."/>
            <person name="Silva-Moreno E."/>
            <person name="Staats M."/>
            <person name="Valdes J.H."/>
            <person name="Van Kan J.A.L."/>
        </authorList>
    </citation>
    <scope>NUCLEOTIDE SEQUENCE [LARGE SCALE GENOMIC DNA]</scope>
    <source>
        <strain evidence="4 5">MUCL11595</strain>
    </source>
</reference>
<evidence type="ECO:0000256" key="1">
    <source>
        <dbReference type="ARBA" id="ARBA00008056"/>
    </source>
</evidence>
<organism evidence="4 5">
    <name type="scientific">Botryotinia convoluta</name>
    <dbReference type="NCBI Taxonomy" id="54673"/>
    <lineage>
        <taxon>Eukaryota</taxon>
        <taxon>Fungi</taxon>
        <taxon>Dikarya</taxon>
        <taxon>Ascomycota</taxon>
        <taxon>Pezizomycotina</taxon>
        <taxon>Leotiomycetes</taxon>
        <taxon>Helotiales</taxon>
        <taxon>Sclerotiniaceae</taxon>
        <taxon>Botryotinia</taxon>
    </lineage>
</organism>
<evidence type="ECO:0000313" key="4">
    <source>
        <dbReference type="EMBL" id="TGO44896.1"/>
    </source>
</evidence>
<evidence type="ECO:0000313" key="5">
    <source>
        <dbReference type="Proteomes" id="UP000297527"/>
    </source>
</evidence>
<evidence type="ECO:0000256" key="2">
    <source>
        <dbReference type="RuleBase" id="RU003682"/>
    </source>
</evidence>